<protein>
    <submittedName>
        <fullName evidence="1">Uncharacterized protein</fullName>
    </submittedName>
</protein>
<comment type="caution">
    <text evidence="1">The sequence shown here is derived from an EMBL/GenBank/DDBJ whole genome shotgun (WGS) entry which is preliminary data.</text>
</comment>
<dbReference type="AlphaFoldDB" id="A0A6L9UEA3"/>
<proteinExistence type="predicted"/>
<gene>
    <name evidence="1" type="ORF">GR212_23770</name>
</gene>
<name>A0A6L9UEA3_9HYPH</name>
<accession>A0A6L9UEA3</accession>
<dbReference type="Proteomes" id="UP000483035">
    <property type="component" value="Unassembled WGS sequence"/>
</dbReference>
<reference evidence="1 2" key="1">
    <citation type="submission" date="2019-12" db="EMBL/GenBank/DDBJ databases">
        <title>Rhizobium genotypes associated with high levels of biological nitrogen fixation by grain legumes in a temperate-maritime cropping system.</title>
        <authorList>
            <person name="Maluk M."/>
            <person name="Francesc Ferrando Molina F."/>
            <person name="Lopez Del Egido L."/>
            <person name="Lafos M."/>
            <person name="Langarica-Fuentes A."/>
            <person name="Gebre Yohannes G."/>
            <person name="Young M.W."/>
            <person name="Martin P."/>
            <person name="Gantlett R."/>
            <person name="Kenicer G."/>
            <person name="Hawes C."/>
            <person name="Begg G.S."/>
            <person name="Quilliam R.S."/>
            <person name="Squire G.R."/>
            <person name="Poole P.S."/>
            <person name="Young P.W."/>
            <person name="Iannetta P.M."/>
            <person name="James E.K."/>
        </authorList>
    </citation>
    <scope>NUCLEOTIDE SEQUENCE [LARGE SCALE GENOMIC DNA]</scope>
    <source>
        <strain evidence="1 2">JHI1118</strain>
    </source>
</reference>
<evidence type="ECO:0000313" key="2">
    <source>
        <dbReference type="Proteomes" id="UP000483035"/>
    </source>
</evidence>
<evidence type="ECO:0000313" key="1">
    <source>
        <dbReference type="EMBL" id="NEI72582.1"/>
    </source>
</evidence>
<organism evidence="1 2">
    <name type="scientific">Rhizobium lusitanum</name>
    <dbReference type="NCBI Taxonomy" id="293958"/>
    <lineage>
        <taxon>Bacteria</taxon>
        <taxon>Pseudomonadati</taxon>
        <taxon>Pseudomonadota</taxon>
        <taxon>Alphaproteobacteria</taxon>
        <taxon>Hyphomicrobiales</taxon>
        <taxon>Rhizobiaceae</taxon>
        <taxon>Rhizobium/Agrobacterium group</taxon>
        <taxon>Rhizobium</taxon>
    </lineage>
</organism>
<dbReference type="EMBL" id="WUEY01000012">
    <property type="protein sequence ID" value="NEI72582.1"/>
    <property type="molecule type" value="Genomic_DNA"/>
</dbReference>
<sequence length="109" mass="12025">MSRDVGGGTVAAIGVYDATQLSSMVSMPLRFVSRHQFGALAGRHVMAEIGHCPQHGDGLKLAWIDDAGSNEISQPHSKTIQTIFVFVEPRLARHKTKDPIHDLQFFRTQ</sequence>